<gene>
    <name evidence="4" type="ORF">KC729_19645</name>
</gene>
<dbReference type="AlphaFoldDB" id="A0A956M4C7"/>
<dbReference type="GO" id="GO:0016887">
    <property type="term" value="F:ATP hydrolysis activity"/>
    <property type="evidence" value="ECO:0007669"/>
    <property type="project" value="InterPro"/>
</dbReference>
<dbReference type="CDD" id="cd03221">
    <property type="entry name" value="ABCF_EF-3"/>
    <property type="match status" value="1"/>
</dbReference>
<dbReference type="InterPro" id="IPR051309">
    <property type="entry name" value="ABCF_ATPase"/>
</dbReference>
<dbReference type="GO" id="GO:0005524">
    <property type="term" value="F:ATP binding"/>
    <property type="evidence" value="ECO:0007669"/>
    <property type="project" value="UniProtKB-KW"/>
</dbReference>
<evidence type="ECO:0000313" key="4">
    <source>
        <dbReference type="EMBL" id="MCA9729907.1"/>
    </source>
</evidence>
<organism evidence="4 5">
    <name type="scientific">Eiseniibacteriota bacterium</name>
    <dbReference type="NCBI Taxonomy" id="2212470"/>
    <lineage>
        <taxon>Bacteria</taxon>
        <taxon>Candidatus Eiseniibacteriota</taxon>
    </lineage>
</organism>
<reference evidence="4" key="1">
    <citation type="submission" date="2020-04" db="EMBL/GenBank/DDBJ databases">
        <authorList>
            <person name="Zhang T."/>
        </authorList>
    </citation>
    <scope>NUCLEOTIDE SEQUENCE</scope>
    <source>
        <strain evidence="4">HKST-UBA01</strain>
    </source>
</reference>
<evidence type="ECO:0000313" key="5">
    <source>
        <dbReference type="Proteomes" id="UP000697710"/>
    </source>
</evidence>
<feature type="domain" description="ABC transporter" evidence="3">
    <location>
        <begin position="4"/>
        <end position="189"/>
    </location>
</feature>
<dbReference type="SUPFAM" id="SSF52540">
    <property type="entry name" value="P-loop containing nucleoside triphosphate hydrolases"/>
    <property type="match status" value="1"/>
</dbReference>
<feature type="non-terminal residue" evidence="4">
    <location>
        <position position="189"/>
    </location>
</feature>
<dbReference type="PROSITE" id="PS50893">
    <property type="entry name" value="ABC_TRANSPORTER_2"/>
    <property type="match status" value="1"/>
</dbReference>
<reference evidence="4" key="2">
    <citation type="journal article" date="2021" name="Microbiome">
        <title>Successional dynamics and alternative stable states in a saline activated sludge microbial community over 9 years.</title>
        <authorList>
            <person name="Wang Y."/>
            <person name="Ye J."/>
            <person name="Ju F."/>
            <person name="Liu L."/>
            <person name="Boyd J.A."/>
            <person name="Deng Y."/>
            <person name="Parks D.H."/>
            <person name="Jiang X."/>
            <person name="Yin X."/>
            <person name="Woodcroft B.J."/>
            <person name="Tyson G.W."/>
            <person name="Hugenholtz P."/>
            <person name="Polz M.F."/>
            <person name="Zhang T."/>
        </authorList>
    </citation>
    <scope>NUCLEOTIDE SEQUENCE</scope>
    <source>
        <strain evidence="4">HKST-UBA01</strain>
    </source>
</reference>
<keyword evidence="2 4" id="KW-0067">ATP-binding</keyword>
<name>A0A956M4C7_UNCEI</name>
<dbReference type="PANTHER" id="PTHR42855">
    <property type="entry name" value="ABC TRANSPORTER ATP-BINDING SUBUNIT"/>
    <property type="match status" value="1"/>
</dbReference>
<dbReference type="Proteomes" id="UP000697710">
    <property type="component" value="Unassembled WGS sequence"/>
</dbReference>
<dbReference type="PANTHER" id="PTHR42855:SF1">
    <property type="entry name" value="ABC TRANSPORTER DOMAIN-CONTAINING PROTEIN"/>
    <property type="match status" value="1"/>
</dbReference>
<protein>
    <submittedName>
        <fullName evidence="4">ABC-F family ATP-binding cassette domain-containing protein</fullName>
    </submittedName>
</protein>
<dbReference type="InterPro" id="IPR027417">
    <property type="entry name" value="P-loop_NTPase"/>
</dbReference>
<keyword evidence="1" id="KW-0547">Nucleotide-binding</keyword>
<comment type="caution">
    <text evidence="4">The sequence shown here is derived from an EMBL/GenBank/DDBJ whole genome shotgun (WGS) entry which is preliminary data.</text>
</comment>
<evidence type="ECO:0000256" key="1">
    <source>
        <dbReference type="ARBA" id="ARBA00022741"/>
    </source>
</evidence>
<dbReference type="Gene3D" id="3.40.50.300">
    <property type="entry name" value="P-loop containing nucleotide triphosphate hydrolases"/>
    <property type="match status" value="1"/>
</dbReference>
<dbReference type="EMBL" id="JAGQHR010000894">
    <property type="protein sequence ID" value="MCA9729907.1"/>
    <property type="molecule type" value="Genomic_DNA"/>
</dbReference>
<dbReference type="Pfam" id="PF00005">
    <property type="entry name" value="ABC_tran"/>
    <property type="match status" value="1"/>
</dbReference>
<evidence type="ECO:0000259" key="3">
    <source>
        <dbReference type="PROSITE" id="PS50893"/>
    </source>
</evidence>
<accession>A0A956M4C7</accession>
<dbReference type="InterPro" id="IPR003593">
    <property type="entry name" value="AAA+_ATPase"/>
</dbReference>
<evidence type="ECO:0000256" key="2">
    <source>
        <dbReference type="ARBA" id="ARBA00022840"/>
    </source>
</evidence>
<sequence length="189" mass="20531">MALLGLNNVTLTLTGPPLLDGASLQIEDGERIGLLGRNGAGKSTLLRLLEGILTPDAGEVVRRPGMTVAGLPQDVPLEPVGTVRAHLLEVCGARDHDRHWEIETRVDQCITELELDPSSVVANLSAGSKRRVLLAAALAQEPDLLLLDEPTNHLDIEAILHLETVLRKRTGSLVFVTHDRSFLRRIADR</sequence>
<dbReference type="InterPro" id="IPR003439">
    <property type="entry name" value="ABC_transporter-like_ATP-bd"/>
</dbReference>
<proteinExistence type="predicted"/>
<dbReference type="SMART" id="SM00382">
    <property type="entry name" value="AAA"/>
    <property type="match status" value="1"/>
</dbReference>